<evidence type="ECO:0000259" key="13">
    <source>
        <dbReference type="Pfam" id="PF08546"/>
    </source>
</evidence>
<dbReference type="PANTHER" id="PTHR43765:SF2">
    <property type="entry name" value="2-DEHYDROPANTOATE 2-REDUCTASE"/>
    <property type="match status" value="1"/>
</dbReference>
<comment type="similarity">
    <text evidence="3 11">Belongs to the ketopantoate reductase family.</text>
</comment>
<keyword evidence="15" id="KW-1185">Reference proteome</keyword>
<gene>
    <name evidence="14" type="ORF">ACFSTF_01520</name>
</gene>
<evidence type="ECO:0000256" key="3">
    <source>
        <dbReference type="ARBA" id="ARBA00007870"/>
    </source>
</evidence>
<evidence type="ECO:0000259" key="12">
    <source>
        <dbReference type="Pfam" id="PF02558"/>
    </source>
</evidence>
<evidence type="ECO:0000256" key="1">
    <source>
        <dbReference type="ARBA" id="ARBA00002919"/>
    </source>
</evidence>
<dbReference type="InterPro" id="IPR003710">
    <property type="entry name" value="ApbA"/>
</dbReference>
<dbReference type="InterPro" id="IPR050838">
    <property type="entry name" value="Ketopantoate_reductase"/>
</dbReference>
<reference evidence="15" key="1">
    <citation type="journal article" date="2019" name="Int. J. Syst. Evol. Microbiol.">
        <title>The Global Catalogue of Microorganisms (GCM) 10K type strain sequencing project: providing services to taxonomists for standard genome sequencing and annotation.</title>
        <authorList>
            <consortium name="The Broad Institute Genomics Platform"/>
            <consortium name="The Broad Institute Genome Sequencing Center for Infectious Disease"/>
            <person name="Wu L."/>
            <person name="Ma J."/>
        </authorList>
    </citation>
    <scope>NUCLEOTIDE SEQUENCE [LARGE SCALE GENOMIC DNA]</scope>
    <source>
        <strain evidence="15">TISTR 2241</strain>
    </source>
</reference>
<protein>
    <recommendedName>
        <fullName evidence="5 11">2-dehydropantoate 2-reductase</fullName>
        <ecNumber evidence="4 11">1.1.1.169</ecNumber>
    </recommendedName>
    <alternativeName>
        <fullName evidence="9 11">Ketopantoate reductase</fullName>
    </alternativeName>
</protein>
<comment type="catalytic activity">
    <reaction evidence="10 11">
        <text>(R)-pantoate + NADP(+) = 2-dehydropantoate + NADPH + H(+)</text>
        <dbReference type="Rhea" id="RHEA:16233"/>
        <dbReference type="ChEBI" id="CHEBI:11561"/>
        <dbReference type="ChEBI" id="CHEBI:15378"/>
        <dbReference type="ChEBI" id="CHEBI:15980"/>
        <dbReference type="ChEBI" id="CHEBI:57783"/>
        <dbReference type="ChEBI" id="CHEBI:58349"/>
        <dbReference type="EC" id="1.1.1.169"/>
    </reaction>
</comment>
<dbReference type="InterPro" id="IPR036291">
    <property type="entry name" value="NAD(P)-bd_dom_sf"/>
</dbReference>
<dbReference type="InterPro" id="IPR008927">
    <property type="entry name" value="6-PGluconate_DH-like_C_sf"/>
</dbReference>
<dbReference type="SUPFAM" id="SSF48179">
    <property type="entry name" value="6-phosphogluconate dehydrogenase C-terminal domain-like"/>
    <property type="match status" value="1"/>
</dbReference>
<dbReference type="RefSeq" id="WP_141190677.1">
    <property type="nucleotide sequence ID" value="NZ_JBHUMR010000006.1"/>
</dbReference>
<comment type="function">
    <text evidence="1 11">Catalyzes the NADPH-dependent reduction of ketopantoate into pantoic acid.</text>
</comment>
<keyword evidence="6 11" id="KW-0566">Pantothenate biosynthesis</keyword>
<feature type="domain" description="Ketopantoate reductase N-terminal" evidence="12">
    <location>
        <begin position="3"/>
        <end position="143"/>
    </location>
</feature>
<comment type="caution">
    <text evidence="14">The sequence shown here is derived from an EMBL/GenBank/DDBJ whole genome shotgun (WGS) entry which is preliminary data.</text>
</comment>
<evidence type="ECO:0000256" key="5">
    <source>
        <dbReference type="ARBA" id="ARBA00019465"/>
    </source>
</evidence>
<dbReference type="InterPro" id="IPR013332">
    <property type="entry name" value="KPR_N"/>
</dbReference>
<evidence type="ECO:0000256" key="2">
    <source>
        <dbReference type="ARBA" id="ARBA00004994"/>
    </source>
</evidence>
<evidence type="ECO:0000256" key="4">
    <source>
        <dbReference type="ARBA" id="ARBA00013014"/>
    </source>
</evidence>
<comment type="pathway">
    <text evidence="2 11">Cofactor biosynthesis; (R)-pantothenate biosynthesis; (R)-pantoate from 3-methyl-2-oxobutanoate: step 2/2.</text>
</comment>
<proteinExistence type="inferred from homology"/>
<dbReference type="InterPro" id="IPR013328">
    <property type="entry name" value="6PGD_dom2"/>
</dbReference>
<dbReference type="SUPFAM" id="SSF51735">
    <property type="entry name" value="NAD(P)-binding Rossmann-fold domains"/>
    <property type="match status" value="1"/>
</dbReference>
<sequence>MKIAIAGSGAMGLRYGVLLQEVGNDVHFLDTWDENLAAIKKNHGVKVWRDGENPRMVKVNVCRPEEFNEKVDLIIVFVKDMHTDEMMNKCKHLIDEDTYVLTNQNGIGSVEVIEKYVNKNRIIAGTAVIATVLNGPGDVDFIGKRGAGSVNLVNVTEKPDSFTYKLVEEMKKAQMNPALKTNYKGTLWTKLFLNAVANTLCTLMNITMGTFAAYSNSKELTERIVYEAYRVAEADGVKLEQTREEIVEHILYVSKYGNPLHYPSMHQDMSTGRPTEVDYINGAIVKTAKKHGLEAPTSALLVDLVHLREEMRESKVLIEVVQKVTK</sequence>
<dbReference type="NCBIfam" id="TIGR00745">
    <property type="entry name" value="apbA_panE"/>
    <property type="match status" value="1"/>
</dbReference>
<evidence type="ECO:0000256" key="6">
    <source>
        <dbReference type="ARBA" id="ARBA00022655"/>
    </source>
</evidence>
<evidence type="ECO:0000256" key="10">
    <source>
        <dbReference type="ARBA" id="ARBA00048793"/>
    </source>
</evidence>
<dbReference type="Gene3D" id="3.40.50.720">
    <property type="entry name" value="NAD(P)-binding Rossmann-like Domain"/>
    <property type="match status" value="1"/>
</dbReference>
<evidence type="ECO:0000256" key="7">
    <source>
        <dbReference type="ARBA" id="ARBA00022857"/>
    </source>
</evidence>
<evidence type="ECO:0000313" key="14">
    <source>
        <dbReference type="EMBL" id="MFD2616003.1"/>
    </source>
</evidence>
<dbReference type="InterPro" id="IPR013752">
    <property type="entry name" value="KPA_reductase"/>
</dbReference>
<dbReference type="EC" id="1.1.1.169" evidence="4 11"/>
<organism evidence="14 15">
    <name type="scientific">Terrilactibacillus laevilacticus</name>
    <dbReference type="NCBI Taxonomy" id="1380157"/>
    <lineage>
        <taxon>Bacteria</taxon>
        <taxon>Bacillati</taxon>
        <taxon>Bacillota</taxon>
        <taxon>Bacilli</taxon>
        <taxon>Bacillales</taxon>
        <taxon>Bacillaceae</taxon>
        <taxon>Terrilactibacillus</taxon>
    </lineage>
</organism>
<dbReference type="Pfam" id="PF08546">
    <property type="entry name" value="ApbA_C"/>
    <property type="match status" value="1"/>
</dbReference>
<dbReference type="Pfam" id="PF02558">
    <property type="entry name" value="ApbA"/>
    <property type="match status" value="1"/>
</dbReference>
<evidence type="ECO:0000313" key="15">
    <source>
        <dbReference type="Proteomes" id="UP001597458"/>
    </source>
</evidence>
<evidence type="ECO:0000256" key="8">
    <source>
        <dbReference type="ARBA" id="ARBA00023002"/>
    </source>
</evidence>
<dbReference type="EMBL" id="JBHUMR010000006">
    <property type="protein sequence ID" value="MFD2616003.1"/>
    <property type="molecule type" value="Genomic_DNA"/>
</dbReference>
<dbReference type="Gene3D" id="1.10.1040.10">
    <property type="entry name" value="N-(1-d-carboxylethyl)-l-norvaline Dehydrogenase, domain 2"/>
    <property type="match status" value="1"/>
</dbReference>
<evidence type="ECO:0000256" key="11">
    <source>
        <dbReference type="RuleBase" id="RU362068"/>
    </source>
</evidence>
<keyword evidence="8 11" id="KW-0560">Oxidoreductase</keyword>
<dbReference type="Proteomes" id="UP001597458">
    <property type="component" value="Unassembled WGS sequence"/>
</dbReference>
<accession>A0ABW5PMM2</accession>
<keyword evidence="7 11" id="KW-0521">NADP</keyword>
<dbReference type="PANTHER" id="PTHR43765">
    <property type="entry name" value="2-DEHYDROPANTOATE 2-REDUCTASE-RELATED"/>
    <property type="match status" value="1"/>
</dbReference>
<feature type="domain" description="Ketopantoate reductase C-terminal" evidence="13">
    <location>
        <begin position="183"/>
        <end position="308"/>
    </location>
</feature>
<evidence type="ECO:0000256" key="9">
    <source>
        <dbReference type="ARBA" id="ARBA00032024"/>
    </source>
</evidence>
<name>A0ABW5PMM2_9BACI</name>